<dbReference type="PANTHER" id="PTHR43132:SF6">
    <property type="entry name" value="HTH-TYPE TRANSCRIPTIONAL REPRESSOR CZRA"/>
    <property type="match status" value="1"/>
</dbReference>
<protein>
    <submittedName>
        <fullName evidence="6">Transcriptional regulator</fullName>
    </submittedName>
</protein>
<comment type="caution">
    <text evidence="6">The sequence shown here is derived from an EMBL/GenBank/DDBJ whole genome shotgun (WGS) entry which is preliminary data.</text>
</comment>
<feature type="domain" description="HTH arsR-type" evidence="5">
    <location>
        <begin position="24"/>
        <end position="119"/>
    </location>
</feature>
<reference evidence="6 7" key="1">
    <citation type="submission" date="2018-10" db="EMBL/GenBank/DDBJ databases">
        <title>Bacillus Keqinensis sp. nov., a moderately halophilic bacterium isolated from a saline-alkaline lake.</title>
        <authorList>
            <person name="Wang H."/>
        </authorList>
    </citation>
    <scope>NUCLEOTIDE SEQUENCE [LARGE SCALE GENOMIC DNA]</scope>
    <source>
        <strain evidence="6 7">KQ-3</strain>
    </source>
</reference>
<keyword evidence="7" id="KW-1185">Reference proteome</keyword>
<dbReference type="CDD" id="cd00090">
    <property type="entry name" value="HTH_ARSR"/>
    <property type="match status" value="1"/>
</dbReference>
<evidence type="ECO:0000256" key="4">
    <source>
        <dbReference type="ARBA" id="ARBA00043263"/>
    </source>
</evidence>
<dbReference type="OrthoDB" id="9794330at2"/>
<gene>
    <name evidence="6" type="ORF">EBO34_19595</name>
</gene>
<evidence type="ECO:0000313" key="7">
    <source>
        <dbReference type="Proteomes" id="UP000278746"/>
    </source>
</evidence>
<keyword evidence="1" id="KW-0805">Transcription regulation</keyword>
<accession>A0A3M7TMA5</accession>
<name>A0A3M7TMA5_9BACI</name>
<dbReference type="InterPro" id="IPR018334">
    <property type="entry name" value="ArsR_HTH"/>
</dbReference>
<organism evidence="6 7">
    <name type="scientific">Alteribacter keqinensis</name>
    <dbReference type="NCBI Taxonomy" id="2483800"/>
    <lineage>
        <taxon>Bacteria</taxon>
        <taxon>Bacillati</taxon>
        <taxon>Bacillota</taxon>
        <taxon>Bacilli</taxon>
        <taxon>Bacillales</taxon>
        <taxon>Bacillaceae</taxon>
        <taxon>Alteribacter</taxon>
    </lineage>
</organism>
<dbReference type="InterPro" id="IPR036390">
    <property type="entry name" value="WH_DNA-bd_sf"/>
</dbReference>
<dbReference type="Pfam" id="PF01022">
    <property type="entry name" value="HTH_5"/>
    <property type="match status" value="1"/>
</dbReference>
<evidence type="ECO:0000313" key="6">
    <source>
        <dbReference type="EMBL" id="RNA66320.1"/>
    </source>
</evidence>
<dbReference type="Proteomes" id="UP000278746">
    <property type="component" value="Unassembled WGS sequence"/>
</dbReference>
<dbReference type="GO" id="GO:0003677">
    <property type="term" value="F:DNA binding"/>
    <property type="evidence" value="ECO:0007669"/>
    <property type="project" value="UniProtKB-KW"/>
</dbReference>
<dbReference type="InterPro" id="IPR051011">
    <property type="entry name" value="Metal_resp_trans_reg"/>
</dbReference>
<proteinExistence type="predicted"/>
<evidence type="ECO:0000256" key="2">
    <source>
        <dbReference type="ARBA" id="ARBA00023125"/>
    </source>
</evidence>
<evidence type="ECO:0000256" key="1">
    <source>
        <dbReference type="ARBA" id="ARBA00023015"/>
    </source>
</evidence>
<evidence type="ECO:0000259" key="5">
    <source>
        <dbReference type="PROSITE" id="PS50987"/>
    </source>
</evidence>
<keyword evidence="2" id="KW-0238">DNA-binding</keyword>
<dbReference type="SMART" id="SM00418">
    <property type="entry name" value="HTH_ARSR"/>
    <property type="match status" value="1"/>
</dbReference>
<sequence length="122" mass="13696">MKTTETCEVYTYDQAKVDALKKQINETDVQATSQIFKVLADEKRFTVAYALTLTEELCVCDIANLLGASTATASHHLRTLHKKGLVKSRKEGKLVFYSLDDDHVTDVINLAMLHQREGKGHE</sequence>
<dbReference type="InterPro" id="IPR011991">
    <property type="entry name" value="ArsR-like_HTH"/>
</dbReference>
<evidence type="ECO:0000256" key="3">
    <source>
        <dbReference type="ARBA" id="ARBA00023163"/>
    </source>
</evidence>
<dbReference type="PRINTS" id="PR00778">
    <property type="entry name" value="HTHARSR"/>
</dbReference>
<dbReference type="NCBIfam" id="NF033788">
    <property type="entry name" value="HTH_metalloreg"/>
    <property type="match status" value="1"/>
</dbReference>
<dbReference type="PANTHER" id="PTHR43132">
    <property type="entry name" value="ARSENICAL RESISTANCE OPERON REPRESSOR ARSR-RELATED"/>
    <property type="match status" value="1"/>
</dbReference>
<dbReference type="EMBL" id="RHIB01000004">
    <property type="protein sequence ID" value="RNA66320.1"/>
    <property type="molecule type" value="Genomic_DNA"/>
</dbReference>
<dbReference type="GO" id="GO:0046686">
    <property type="term" value="P:response to cadmium ion"/>
    <property type="evidence" value="ECO:0007669"/>
    <property type="project" value="UniProtKB-KW"/>
</dbReference>
<keyword evidence="3" id="KW-0804">Transcription</keyword>
<dbReference type="InterPro" id="IPR001845">
    <property type="entry name" value="HTH_ArsR_DNA-bd_dom"/>
</dbReference>
<dbReference type="PROSITE" id="PS00846">
    <property type="entry name" value="HTH_ARSR_1"/>
    <property type="match status" value="1"/>
</dbReference>
<dbReference type="RefSeq" id="WP_122901800.1">
    <property type="nucleotide sequence ID" value="NZ_RHIB01000004.1"/>
</dbReference>
<dbReference type="GO" id="GO:0003700">
    <property type="term" value="F:DNA-binding transcription factor activity"/>
    <property type="evidence" value="ECO:0007669"/>
    <property type="project" value="InterPro"/>
</dbReference>
<dbReference type="Gene3D" id="1.10.10.10">
    <property type="entry name" value="Winged helix-like DNA-binding domain superfamily/Winged helix DNA-binding domain"/>
    <property type="match status" value="1"/>
</dbReference>
<dbReference type="InterPro" id="IPR036388">
    <property type="entry name" value="WH-like_DNA-bd_sf"/>
</dbReference>
<dbReference type="SUPFAM" id="SSF46785">
    <property type="entry name" value="Winged helix' DNA-binding domain"/>
    <property type="match status" value="1"/>
</dbReference>
<keyword evidence="4" id="KW-0105">Cadmium resistance</keyword>
<dbReference type="PROSITE" id="PS50987">
    <property type="entry name" value="HTH_ARSR_2"/>
    <property type="match status" value="1"/>
</dbReference>
<dbReference type="AlphaFoldDB" id="A0A3M7TMA5"/>